<dbReference type="EMBL" id="CAJNNV010028702">
    <property type="protein sequence ID" value="CAE8625524.1"/>
    <property type="molecule type" value="Genomic_DNA"/>
</dbReference>
<evidence type="ECO:0000313" key="3">
    <source>
        <dbReference type="EMBL" id="CAE8625524.1"/>
    </source>
</evidence>
<dbReference type="PROSITE" id="PS51184">
    <property type="entry name" value="JMJC"/>
    <property type="match status" value="1"/>
</dbReference>
<feature type="non-terminal residue" evidence="3">
    <location>
        <position position="1"/>
    </location>
</feature>
<feature type="compositionally biased region" description="Low complexity" evidence="1">
    <location>
        <begin position="142"/>
        <end position="171"/>
    </location>
</feature>
<proteinExistence type="predicted"/>
<dbReference type="PANTHER" id="PTHR12480:SF35">
    <property type="entry name" value="TRANSCRIPTION FACTOR JUMONJI, JMJC DOMAIN-CONTAINING PROTEIN"/>
    <property type="match status" value="1"/>
</dbReference>
<dbReference type="OrthoDB" id="333193at2759"/>
<feature type="domain" description="JmjC" evidence="2">
    <location>
        <begin position="1"/>
        <end position="103"/>
    </location>
</feature>
<dbReference type="PANTHER" id="PTHR12480">
    <property type="entry name" value="ARGININE DEMETHYLASE AND LYSYL-HYDROXYLASE JMJD"/>
    <property type="match status" value="1"/>
</dbReference>
<protein>
    <recommendedName>
        <fullName evidence="2">JmjC domain-containing protein</fullName>
    </recommendedName>
</protein>
<dbReference type="Pfam" id="PF02373">
    <property type="entry name" value="JmjC"/>
    <property type="match status" value="1"/>
</dbReference>
<dbReference type="InterPro" id="IPR003347">
    <property type="entry name" value="JmjC_dom"/>
</dbReference>
<dbReference type="AlphaFoldDB" id="A0A813GK94"/>
<name>A0A813GK94_POLGL</name>
<accession>A0A813GK94</accession>
<dbReference type="Gene3D" id="2.60.120.650">
    <property type="entry name" value="Cupin"/>
    <property type="match status" value="1"/>
</dbReference>
<dbReference type="SUPFAM" id="SSF51197">
    <property type="entry name" value="Clavaminate synthase-like"/>
    <property type="match status" value="1"/>
</dbReference>
<keyword evidence="4" id="KW-1185">Reference proteome</keyword>
<feature type="compositionally biased region" description="Basic and acidic residues" evidence="1">
    <location>
        <begin position="172"/>
        <end position="184"/>
    </location>
</feature>
<feature type="region of interest" description="Disordered" evidence="1">
    <location>
        <begin position="118"/>
        <end position="194"/>
    </location>
</feature>
<evidence type="ECO:0000256" key="1">
    <source>
        <dbReference type="SAM" id="MobiDB-lite"/>
    </source>
</evidence>
<organism evidence="3 4">
    <name type="scientific">Polarella glacialis</name>
    <name type="common">Dinoflagellate</name>
    <dbReference type="NCBI Taxonomy" id="89957"/>
    <lineage>
        <taxon>Eukaryota</taxon>
        <taxon>Sar</taxon>
        <taxon>Alveolata</taxon>
        <taxon>Dinophyceae</taxon>
        <taxon>Suessiales</taxon>
        <taxon>Suessiaceae</taxon>
        <taxon>Polarella</taxon>
    </lineage>
</organism>
<reference evidence="3" key="1">
    <citation type="submission" date="2021-02" db="EMBL/GenBank/DDBJ databases">
        <authorList>
            <person name="Dougan E. K."/>
            <person name="Rhodes N."/>
            <person name="Thang M."/>
            <person name="Chan C."/>
        </authorList>
    </citation>
    <scope>NUCLEOTIDE SEQUENCE</scope>
</reference>
<dbReference type="Proteomes" id="UP000654075">
    <property type="component" value="Unassembled WGS sequence"/>
</dbReference>
<evidence type="ECO:0000313" key="4">
    <source>
        <dbReference type="Proteomes" id="UP000654075"/>
    </source>
</evidence>
<dbReference type="InterPro" id="IPR050910">
    <property type="entry name" value="JMJD6_ArgDemeth/LysHydrox"/>
</dbReference>
<evidence type="ECO:0000259" key="2">
    <source>
        <dbReference type="PROSITE" id="PS51184"/>
    </source>
</evidence>
<gene>
    <name evidence="3" type="ORF">PGLA1383_LOCUS42518</name>
</gene>
<comment type="caution">
    <text evidence="3">The sequence shown here is derived from an EMBL/GenBank/DDBJ whole genome shotgun (WGS) entry which is preliminary data.</text>
</comment>
<sequence>MLCWPGPSDPHLPEFLEAIGASRPEAPEPPLLWWRSRAKADAGARLSTEWGMLEALQLPGDTVFVPQGWWHQVLNLDFTTSVTQNFVLPSMLPVAFQEWKRKWPKLLTIYKYAEKGSNWPEPEADDAEEHQSGCPRTDTEETLAAAEETSRTTTTTMTATTATTTSTTATTRDARRLVGEKEPIDGVGENKLVG</sequence>
<dbReference type="GO" id="GO:0005737">
    <property type="term" value="C:cytoplasm"/>
    <property type="evidence" value="ECO:0007669"/>
    <property type="project" value="TreeGrafter"/>
</dbReference>